<keyword evidence="9" id="KW-1185">Reference proteome</keyword>
<feature type="transmembrane region" description="Helical" evidence="6">
    <location>
        <begin position="6"/>
        <end position="22"/>
    </location>
</feature>
<evidence type="ECO:0000313" key="8">
    <source>
        <dbReference type="EMBL" id="AOO65655.1"/>
    </source>
</evidence>
<proteinExistence type="predicted"/>
<feature type="transmembrane region" description="Helical" evidence="6">
    <location>
        <begin position="77"/>
        <end position="101"/>
    </location>
</feature>
<dbReference type="STRING" id="1193502.SHALO_1884"/>
<dbReference type="PANTHER" id="PTHR47371:SF3">
    <property type="entry name" value="PHOSPHOGLYCEROL TRANSFERASE I"/>
    <property type="match status" value="1"/>
</dbReference>
<feature type="transmembrane region" description="Helical" evidence="6">
    <location>
        <begin position="29"/>
        <end position="48"/>
    </location>
</feature>
<keyword evidence="2" id="KW-1003">Cell membrane</keyword>
<dbReference type="EC" id="2.7.8.20" evidence="8"/>
<dbReference type="InterPro" id="IPR017850">
    <property type="entry name" value="Alkaline_phosphatase_core_sf"/>
</dbReference>
<feature type="transmembrane region" description="Helical" evidence="6">
    <location>
        <begin position="113"/>
        <end position="132"/>
    </location>
</feature>
<evidence type="ECO:0000256" key="5">
    <source>
        <dbReference type="ARBA" id="ARBA00023136"/>
    </source>
</evidence>
<accession>A0A1D7TKY1</accession>
<evidence type="ECO:0000313" key="9">
    <source>
        <dbReference type="Proteomes" id="UP000094609"/>
    </source>
</evidence>
<reference evidence="9" key="1">
    <citation type="submission" date="2016-08" db="EMBL/GenBank/DDBJ databases">
        <title>Complete genome sequence of the organohalide-respiring Epsilonproteobacterium Sulfurospirillum halorespirans.</title>
        <authorList>
            <person name="Goris T."/>
            <person name="Zimmermann J."/>
            <person name="Schenz B."/>
            <person name="Lemos M."/>
            <person name="Hackermueller J."/>
            <person name="Diekert G."/>
        </authorList>
    </citation>
    <scope>NUCLEOTIDE SEQUENCE [LARGE SCALE GENOMIC DNA]</scope>
    <source>
        <strain>DSM 13726</strain>
        <strain evidence="9">PCE-M2</strain>
    </source>
</reference>
<dbReference type="KEGG" id="shal:SHALO_1884"/>
<protein>
    <submittedName>
        <fullName evidence="8">Phosphoglycerol transferase I</fullName>
        <ecNumber evidence="8">2.7.8.20</ecNumber>
    </submittedName>
</protein>
<dbReference type="PATRIC" id="fig|1193502.14.peg.1915"/>
<evidence type="ECO:0000256" key="6">
    <source>
        <dbReference type="SAM" id="Phobius"/>
    </source>
</evidence>
<dbReference type="Pfam" id="PF00884">
    <property type="entry name" value="Sulfatase"/>
    <property type="match status" value="1"/>
</dbReference>
<dbReference type="Gene3D" id="3.40.720.10">
    <property type="entry name" value="Alkaline Phosphatase, subunit A"/>
    <property type="match status" value="1"/>
</dbReference>
<dbReference type="GO" id="GO:0008960">
    <property type="term" value="F:phosphatidylglycerol-membrane-oligosaccharide glycerophosphotransferase activity"/>
    <property type="evidence" value="ECO:0007669"/>
    <property type="project" value="UniProtKB-EC"/>
</dbReference>
<dbReference type="Proteomes" id="UP000094609">
    <property type="component" value="Chromosome"/>
</dbReference>
<keyword evidence="3 6" id="KW-0812">Transmembrane</keyword>
<dbReference type="EMBL" id="CP017111">
    <property type="protein sequence ID" value="AOO65655.1"/>
    <property type="molecule type" value="Genomic_DNA"/>
</dbReference>
<keyword evidence="8" id="KW-0808">Transferase</keyword>
<dbReference type="AlphaFoldDB" id="A0A1D7TKY1"/>
<dbReference type="CDD" id="cd16015">
    <property type="entry name" value="LTA_synthase"/>
    <property type="match status" value="1"/>
</dbReference>
<feature type="domain" description="Sulfatase N-terminal" evidence="7">
    <location>
        <begin position="172"/>
        <end position="461"/>
    </location>
</feature>
<organism evidence="8 9">
    <name type="scientific">Sulfurospirillum halorespirans DSM 13726</name>
    <dbReference type="NCBI Taxonomy" id="1193502"/>
    <lineage>
        <taxon>Bacteria</taxon>
        <taxon>Pseudomonadati</taxon>
        <taxon>Campylobacterota</taxon>
        <taxon>Epsilonproteobacteria</taxon>
        <taxon>Campylobacterales</taxon>
        <taxon>Sulfurospirillaceae</taxon>
        <taxon>Sulfurospirillum</taxon>
    </lineage>
</organism>
<dbReference type="SUPFAM" id="SSF53649">
    <property type="entry name" value="Alkaline phosphatase-like"/>
    <property type="match status" value="1"/>
</dbReference>
<comment type="subcellular location">
    <subcellularLocation>
        <location evidence="1">Cell membrane</location>
        <topology evidence="1">Multi-pass membrane protein</topology>
    </subcellularLocation>
</comment>
<name>A0A1D7TKY1_9BACT</name>
<dbReference type="InterPro" id="IPR050448">
    <property type="entry name" value="OpgB/LTA_synthase_biosynth"/>
</dbReference>
<evidence type="ECO:0000256" key="4">
    <source>
        <dbReference type="ARBA" id="ARBA00022989"/>
    </source>
</evidence>
<dbReference type="RefSeq" id="WP_069478312.1">
    <property type="nucleotide sequence ID" value="NZ_CP017111.1"/>
</dbReference>
<dbReference type="InterPro" id="IPR000917">
    <property type="entry name" value="Sulfatase_N"/>
</dbReference>
<evidence type="ECO:0000256" key="1">
    <source>
        <dbReference type="ARBA" id="ARBA00004651"/>
    </source>
</evidence>
<dbReference type="PANTHER" id="PTHR47371">
    <property type="entry name" value="LIPOTEICHOIC ACID SYNTHASE"/>
    <property type="match status" value="1"/>
</dbReference>
<keyword evidence="5 6" id="KW-0472">Membrane</keyword>
<gene>
    <name evidence="8" type="ORF">SHALO_1884</name>
</gene>
<evidence type="ECO:0000256" key="2">
    <source>
        <dbReference type="ARBA" id="ARBA00022475"/>
    </source>
</evidence>
<keyword evidence="4 6" id="KW-1133">Transmembrane helix</keyword>
<evidence type="ECO:0000259" key="7">
    <source>
        <dbReference type="Pfam" id="PF00884"/>
    </source>
</evidence>
<dbReference type="GO" id="GO:0005886">
    <property type="term" value="C:plasma membrane"/>
    <property type="evidence" value="ECO:0007669"/>
    <property type="project" value="UniProtKB-SubCell"/>
</dbReference>
<sequence length="645" mass="72595">MNYMLWLSAGLFLVALFTSKNRTRTRKSALIGAGTIFIYMLLSAFYIISNYFTGEGINDAVIFHLRYGLEGSGFGDYYLIIGIGFGLLIASLALSIFYYRLVKNDVFEHHQKLKYALSLSALALSLVFHPTVRFLGESALKAIGIENPLSLQYRFSDYYQDPVLTPLSEEHPNLVYIFAESFEETYFDETLFPSLVTDLRAIREQSITFTQIKQALGTSWTIAGMTAVQCGIPLVTPSANAHSPQGNSMSKMSTFYSGAVCMSDMLHKEGYKLIYRSGSPLEFAGVDKLYRTHHFDDIKGIKELKPLLTHSSYQTPWGLYDDTLLGLAMNDFKKLSKSKQKFAMFLSTMDTHHPYGHVSKSCKTQKYQDGSNSMLNAVACSDELIAKFIKQIGESPYGKNTIIVVASDHLAMHNMAIETLMKGERRNQLMIIDPRSSSAQTVDKAGTTLDIGATLLPFLGYKATLGLGRDLLGEEESLEASLDAFDKILSAWSKELSRFWEFPKIEQELVLDTTKNNLKIGKTLYKFPILLRLSENLEVSPFFEVKLKFFETAKLFGYLHDYHANDAFLWVDKCSRLSALEPESNVSAKGKYCYALGKLGAEISLENLNAPKKLSLEVLNQTLTLPYEDEKALIRRENLMKIEEK</sequence>
<evidence type="ECO:0000256" key="3">
    <source>
        <dbReference type="ARBA" id="ARBA00022692"/>
    </source>
</evidence>